<dbReference type="Proteomes" id="UP000288929">
    <property type="component" value="Chromosome"/>
</dbReference>
<dbReference type="AlphaFoldDB" id="A0A410WA53"/>
<evidence type="ECO:0000313" key="2">
    <source>
        <dbReference type="Proteomes" id="UP000288929"/>
    </source>
</evidence>
<accession>A0A410WA53</accession>
<dbReference type="OrthoDB" id="4772769at2"/>
<dbReference type="EMBL" id="CP035299">
    <property type="protein sequence ID" value="QAU52830.1"/>
    <property type="molecule type" value="Genomic_DNA"/>
</dbReference>
<dbReference type="Pfam" id="PF21997">
    <property type="entry name" value="DUF6928"/>
    <property type="match status" value="1"/>
</dbReference>
<evidence type="ECO:0000313" key="1">
    <source>
        <dbReference type="EMBL" id="QAU52830.1"/>
    </source>
</evidence>
<name>A0A410WA53_9CORY</name>
<keyword evidence="2" id="KW-1185">Reference proteome</keyword>
<protein>
    <submittedName>
        <fullName evidence="1">Uncharacterized protein</fullName>
    </submittedName>
</protein>
<gene>
    <name evidence="1" type="ORF">CPELA_07855</name>
</gene>
<reference evidence="1 2" key="1">
    <citation type="submission" date="2019-01" db="EMBL/GenBank/DDBJ databases">
        <authorList>
            <person name="Ruckert C."/>
            <person name="Busche T."/>
            <person name="Kalinowski J."/>
        </authorList>
    </citation>
    <scope>NUCLEOTIDE SEQUENCE [LARGE SCALE GENOMIC DNA]</scope>
    <source>
        <strain evidence="1 2">136/3</strain>
    </source>
</reference>
<sequence>MTETSQHQTVVTLWYLTTADPAAVIQSQPKADRGFGRKLLAQLNPLWPITPIGQFALNRSAQASKDEFYIAGFPGLSIIQTCLDTTQPSAIPDYLRQAIPAAEVYAFLSEQHTGLGGFAHWKGGTLKRSFAAMRERVFEDIGLPEPFEQPYWAGETAEPVGGIALPFVPLELVQEAQRAWLCFDPADANDINVVAYAIDGRPEPKVAKPQATIGQVAQAASAKLGLGEQRRDYDDYEEHESPERELDEYLAQGTSKARGWLHTIGSTVLKALQNIKERLRHVDRS</sequence>
<proteinExistence type="predicted"/>
<dbReference type="RefSeq" id="WP_128890224.1">
    <property type="nucleotide sequence ID" value="NZ_BMCX01000003.1"/>
</dbReference>
<dbReference type="InterPro" id="IPR053847">
    <property type="entry name" value="DUF6928"/>
</dbReference>
<organism evidence="1 2">
    <name type="scientific">Corynebacterium pelargi</name>
    <dbReference type="NCBI Taxonomy" id="1471400"/>
    <lineage>
        <taxon>Bacteria</taxon>
        <taxon>Bacillati</taxon>
        <taxon>Actinomycetota</taxon>
        <taxon>Actinomycetes</taxon>
        <taxon>Mycobacteriales</taxon>
        <taxon>Corynebacteriaceae</taxon>
        <taxon>Corynebacterium</taxon>
    </lineage>
</organism>
<dbReference type="KEGG" id="cpeg:CPELA_07855"/>